<gene>
    <name evidence="1" type="ORF">S01H1_09012</name>
</gene>
<accession>X0SIL4</accession>
<comment type="caution">
    <text evidence="1">The sequence shown here is derived from an EMBL/GenBank/DDBJ whole genome shotgun (WGS) entry which is preliminary data.</text>
</comment>
<organism evidence="1">
    <name type="scientific">marine sediment metagenome</name>
    <dbReference type="NCBI Taxonomy" id="412755"/>
    <lineage>
        <taxon>unclassified sequences</taxon>
        <taxon>metagenomes</taxon>
        <taxon>ecological metagenomes</taxon>
    </lineage>
</organism>
<dbReference type="AlphaFoldDB" id="X0SIL4"/>
<name>X0SIL4_9ZZZZ</name>
<evidence type="ECO:0000313" key="1">
    <source>
        <dbReference type="EMBL" id="GAF80893.1"/>
    </source>
</evidence>
<dbReference type="EMBL" id="BARS01004613">
    <property type="protein sequence ID" value="GAF80893.1"/>
    <property type="molecule type" value="Genomic_DNA"/>
</dbReference>
<reference evidence="1" key="1">
    <citation type="journal article" date="2014" name="Front. Microbiol.">
        <title>High frequency of phylogenetically diverse reductive dehalogenase-homologous genes in deep subseafloor sedimentary metagenomes.</title>
        <authorList>
            <person name="Kawai M."/>
            <person name="Futagami T."/>
            <person name="Toyoda A."/>
            <person name="Takaki Y."/>
            <person name="Nishi S."/>
            <person name="Hori S."/>
            <person name="Arai W."/>
            <person name="Tsubouchi T."/>
            <person name="Morono Y."/>
            <person name="Uchiyama I."/>
            <person name="Ito T."/>
            <person name="Fujiyama A."/>
            <person name="Inagaki F."/>
            <person name="Takami H."/>
        </authorList>
    </citation>
    <scope>NUCLEOTIDE SEQUENCE</scope>
    <source>
        <strain evidence="1">Expedition CK06-06</strain>
    </source>
</reference>
<protein>
    <submittedName>
        <fullName evidence="1">Uncharacterized protein</fullName>
    </submittedName>
</protein>
<sequence length="96" mass="9946">MRVAAFITQRGGGLPEPEGAGESVAIGILSNCGVNEPYGKAYRRRAPLLSPGSIRRAARAPGAVMSWIGISWPRGPAGRAAAGCARVRPPARPLGR</sequence>
<proteinExistence type="predicted"/>